<dbReference type="InterPro" id="IPR007867">
    <property type="entry name" value="GMC_OxRtase_C"/>
</dbReference>
<comment type="similarity">
    <text evidence="1 2">Belongs to the GMC oxidoreductase family.</text>
</comment>
<dbReference type="PROSITE" id="PS00623">
    <property type="entry name" value="GMC_OXRED_1"/>
    <property type="match status" value="1"/>
</dbReference>
<feature type="domain" description="Glucose-methanol-choline oxidoreductase N-terminal" evidence="4">
    <location>
        <begin position="862"/>
        <end position="885"/>
    </location>
</feature>
<dbReference type="EMBL" id="KQ979074">
    <property type="protein sequence ID" value="KYN22852.1"/>
    <property type="molecule type" value="Genomic_DNA"/>
</dbReference>
<evidence type="ECO:0000256" key="2">
    <source>
        <dbReference type="RuleBase" id="RU003968"/>
    </source>
</evidence>
<dbReference type="SUPFAM" id="SSF51905">
    <property type="entry name" value="FAD/NAD(P)-binding domain"/>
    <property type="match status" value="1"/>
</dbReference>
<feature type="non-terminal residue" evidence="6">
    <location>
        <position position="1"/>
    </location>
</feature>
<keyword evidence="2" id="KW-0285">Flavoprotein</keyword>
<protein>
    <submittedName>
        <fullName evidence="6">Glucose dehydrogenase [acceptor]</fullName>
    </submittedName>
</protein>
<evidence type="ECO:0000259" key="4">
    <source>
        <dbReference type="PROSITE" id="PS00623"/>
    </source>
</evidence>
<dbReference type="Pfam" id="PF05199">
    <property type="entry name" value="GMC_oxred_C"/>
    <property type="match status" value="1"/>
</dbReference>
<feature type="domain" description="Glucose-methanol-choline oxidoreductase N-terminal" evidence="5">
    <location>
        <begin position="1037"/>
        <end position="1051"/>
    </location>
</feature>
<dbReference type="Pfam" id="PF00732">
    <property type="entry name" value="GMC_oxred_N"/>
    <property type="match status" value="1"/>
</dbReference>
<evidence type="ECO:0000256" key="3">
    <source>
        <dbReference type="SAM" id="MobiDB-lite"/>
    </source>
</evidence>
<evidence type="ECO:0000259" key="5">
    <source>
        <dbReference type="PROSITE" id="PS00624"/>
    </source>
</evidence>
<reference evidence="6 7" key="1">
    <citation type="submission" date="2015-09" db="EMBL/GenBank/DDBJ databases">
        <title>Trachymyrmex cornetzi WGS genome.</title>
        <authorList>
            <person name="Nygaard S."/>
            <person name="Hu H."/>
            <person name="Boomsma J."/>
            <person name="Zhang G."/>
        </authorList>
    </citation>
    <scope>NUCLEOTIDE SEQUENCE [LARGE SCALE GENOMIC DNA]</scope>
    <source>
        <strain evidence="6">Tcor2-1</strain>
        <tissue evidence="6">Whole body</tissue>
    </source>
</reference>
<dbReference type="Gene3D" id="3.50.50.60">
    <property type="entry name" value="FAD/NAD(P)-binding domain"/>
    <property type="match status" value="1"/>
</dbReference>
<name>A0A195EDG1_9HYME</name>
<dbReference type="PANTHER" id="PTHR11552:SF217">
    <property type="entry name" value="GLUCOSE DEHYDROGENASE [FAD, QUINONE]"/>
    <property type="match status" value="1"/>
</dbReference>
<gene>
    <name evidence="6" type="ORF">ALC57_04635</name>
</gene>
<dbReference type="Proteomes" id="UP000078492">
    <property type="component" value="Unassembled WGS sequence"/>
</dbReference>
<dbReference type="InterPro" id="IPR036188">
    <property type="entry name" value="FAD/NAD-bd_sf"/>
</dbReference>
<keyword evidence="7" id="KW-1185">Reference proteome</keyword>
<evidence type="ECO:0000313" key="7">
    <source>
        <dbReference type="Proteomes" id="UP000078492"/>
    </source>
</evidence>
<accession>A0A195EDG1</accession>
<organism evidence="6 7">
    <name type="scientific">Trachymyrmex cornetzi</name>
    <dbReference type="NCBI Taxonomy" id="471704"/>
    <lineage>
        <taxon>Eukaryota</taxon>
        <taxon>Metazoa</taxon>
        <taxon>Ecdysozoa</taxon>
        <taxon>Arthropoda</taxon>
        <taxon>Hexapoda</taxon>
        <taxon>Insecta</taxon>
        <taxon>Pterygota</taxon>
        <taxon>Neoptera</taxon>
        <taxon>Endopterygota</taxon>
        <taxon>Hymenoptera</taxon>
        <taxon>Apocrita</taxon>
        <taxon>Aculeata</taxon>
        <taxon>Formicoidea</taxon>
        <taxon>Formicidae</taxon>
        <taxon>Myrmicinae</taxon>
        <taxon>Trachymyrmex</taxon>
    </lineage>
</organism>
<dbReference type="InterPro" id="IPR000172">
    <property type="entry name" value="GMC_OxRdtase_N"/>
</dbReference>
<dbReference type="SUPFAM" id="SSF54373">
    <property type="entry name" value="FAD-linked reductases, C-terminal domain"/>
    <property type="match status" value="1"/>
</dbReference>
<feature type="compositionally biased region" description="Polar residues" evidence="3">
    <location>
        <begin position="255"/>
        <end position="272"/>
    </location>
</feature>
<dbReference type="GO" id="GO:0016614">
    <property type="term" value="F:oxidoreductase activity, acting on CH-OH group of donors"/>
    <property type="evidence" value="ECO:0007669"/>
    <property type="project" value="InterPro"/>
</dbReference>
<feature type="region of interest" description="Disordered" evidence="3">
    <location>
        <begin position="249"/>
        <end position="272"/>
    </location>
</feature>
<feature type="region of interest" description="Disordered" evidence="3">
    <location>
        <begin position="366"/>
        <end position="389"/>
    </location>
</feature>
<dbReference type="STRING" id="471704.A0A195EDG1"/>
<keyword evidence="2" id="KW-0274">FAD</keyword>
<dbReference type="InterPro" id="IPR012132">
    <property type="entry name" value="GMC_OxRdtase"/>
</dbReference>
<dbReference type="GO" id="GO:0050660">
    <property type="term" value="F:flavin adenine dinucleotide binding"/>
    <property type="evidence" value="ECO:0007669"/>
    <property type="project" value="InterPro"/>
</dbReference>
<sequence>SGNDYSKGCAHLHCENGSRCVKRRFWCKDPPCPGMLYCSKSRRESLKGPLTCDTVRCNRGHVCIIKVRGCHWGGKCKQQLARCVLEKEYYEGAASCAGFECPSGKRCILREIFCVSPPCKLIKSCENEEDVQTWFDQCKSLNCASEYECFLRRPENNCRNPLCTHTPDCTLTIEDELISKYCYGWICPRAQKCVVRIVDSCKGFNCTIERSCRASSVSSTKRNANNEVSKQSSTRRTLVQAERELIRQALERRTNYPTTSKKPTLPVTSTRRQSIHYTTSVKQGTEVSLIHQQITATRPNLITESSTNELYLTLPYPRVQLHHNKPFPINDGKVFQVLINLYNTDYFSNIGNVMERSLLNSLIKSSTSPATVPTDGKTEPTMSGDADKLETPRKIYITTNNEFPLPMMLEDINFFDQGYPIWIKNLDPYRSWEVKDEEGWRYHAPQEPYKILLPPYEPVILVEDMGKRGQFLPFFTDTFFTDLFREAASIPLPEITPADIGNLKTDNTSTIADETIDYTNISSTIAKIENIKTNHTDKSPNDHRSFPMTEKISTASLNIRNKELDNSDVMNWYGNCLFHHIQTIQDYEWRPWYMIHDYLERNEPQSSREQGSKPNVTDVAIDNLYRNDTLVDIETSARGQITEKKSRVSEMRYVDGRNKNIATFSPSASTGQSDYSTRDEKLHGLANYPYDTISVHYVGKSSREYGGSSLSHYVIDETPIMFLFQMSCNCPLTTSAGPTLASTCGGSSFMLFMGLLEVFLRSQCDLEDPCNRPAPPSSVNTRYDFVVIGGGSAGATVAARLSEEPRFSVLLLEAGLDEPTGTQIPSFFFNFIGSDIDWQYITESEDEACLNKEHKKCYWPRGKVLGGTSVMNGMMYMRGSRKDYDDWAKLGNVGWSYRDVLPFFIRSEDNQQVNSMDYGYHGVGGPLTVMQFPYHPPLSTSLLEAGKELGYDTVDLNGRTHTGFAIAQTTSRNGSRLSTARAFLRPARNRPNLHIMLNSTATRILFDENNRAVGVEFLHDGMMKHVSVAKEVIVSGGAVNSPQILLNSGIGPRDELNTVGVPVVRDLPGVGKNLHNHVAYALTFTINDTDTTPLNWATAMEYLLFRDGLMSGTGISEVTAMINTKYANPKEDHPDVQLIFGGYLADCAETGMVGEKKGANRSIYVIPTILHPKSRGYLRLRNNDPLSKPLIYPKYLTHPDDSAALVEAVKFSIRLTETQALKRYGFELDRTPVKNCENLKFGCDAYWECAIRHDTAPENHQAGSCKMGPPDDPMAVVDNQLRVRGVRGVRVADTSVMPRVTSGNTNAPAIMIGERAADFIKKTWIG</sequence>
<dbReference type="Gene3D" id="3.30.560.10">
    <property type="entry name" value="Glucose Oxidase, domain 3"/>
    <property type="match status" value="1"/>
</dbReference>
<dbReference type="PANTHER" id="PTHR11552">
    <property type="entry name" value="GLUCOSE-METHANOL-CHOLINE GMC OXIDOREDUCTASE"/>
    <property type="match status" value="1"/>
</dbReference>
<evidence type="ECO:0000256" key="1">
    <source>
        <dbReference type="ARBA" id="ARBA00010790"/>
    </source>
</evidence>
<proteinExistence type="inferred from homology"/>
<evidence type="ECO:0000313" key="6">
    <source>
        <dbReference type="EMBL" id="KYN22852.1"/>
    </source>
</evidence>
<dbReference type="PROSITE" id="PS00624">
    <property type="entry name" value="GMC_OXRED_2"/>
    <property type="match status" value="1"/>
</dbReference>